<evidence type="ECO:0000256" key="3">
    <source>
        <dbReference type="ARBA" id="ARBA00023163"/>
    </source>
</evidence>
<evidence type="ECO:0000256" key="2">
    <source>
        <dbReference type="ARBA" id="ARBA00023015"/>
    </source>
</evidence>
<accession>A0A1U7V5B7</accession>
<dbReference type="InterPro" id="IPR040356">
    <property type="entry name" value="SPEAR"/>
</dbReference>
<dbReference type="STRING" id="4096.A0A1U7V5B7"/>
<dbReference type="AlphaFoldDB" id="A0A1U7V5B7"/>
<dbReference type="RefSeq" id="XP_009757429.1">
    <property type="nucleotide sequence ID" value="XM_009759127.1"/>
</dbReference>
<dbReference type="PANTHER" id="PTHR33388">
    <property type="entry name" value="OS01G0212500 PROTEIN"/>
    <property type="match status" value="1"/>
</dbReference>
<name>A0A1U7V5B7_NICSY</name>
<protein>
    <submittedName>
        <fullName evidence="6">Uncharacterized protein LOC104210271</fullName>
    </submittedName>
</protein>
<keyword evidence="3" id="KW-0804">Transcription</keyword>
<feature type="compositionally biased region" description="Basic residues" evidence="4">
    <location>
        <begin position="30"/>
        <end position="48"/>
    </location>
</feature>
<reference evidence="5" key="1">
    <citation type="journal article" date="2013" name="Genome Biol.">
        <title>Reference genomes and transcriptomes of Nicotiana sylvestris and Nicotiana tomentosiformis.</title>
        <authorList>
            <person name="Sierro N."/>
            <person name="Battey J.N."/>
            <person name="Ouadi S."/>
            <person name="Bovet L."/>
            <person name="Goepfert S."/>
            <person name="Bakaher N."/>
            <person name="Peitsch M.C."/>
            <person name="Ivanov N.V."/>
        </authorList>
    </citation>
    <scope>NUCLEOTIDE SEQUENCE [LARGE SCALE GENOMIC DNA]</scope>
</reference>
<keyword evidence="1" id="KW-0678">Repressor</keyword>
<keyword evidence="2" id="KW-0805">Transcription regulation</keyword>
<evidence type="ECO:0000313" key="6">
    <source>
        <dbReference type="RefSeq" id="XP_009757429.1"/>
    </source>
</evidence>
<keyword evidence="5" id="KW-1185">Reference proteome</keyword>
<dbReference type="Proteomes" id="UP000189701">
    <property type="component" value="Unplaced"/>
</dbReference>
<sequence>MAPLDQDIINLTLNPENQIIIMPTETAKKNSGRRRRSNESKNKKKQKPQRGMGVAKLEQLRSMQHQFPCNKINPVNLQSPAYQEIMNYSSSPSVHYFPRTMGLNPTFLVHQRAVNDQYYQNQMGLYANKEPSSTPSNYLMSNINSWLCGCCRKKRMINGENFGTRRESHDIDHVEKIMGRRDQDFGNIVSKASFRPQSALRSIEKEVEAIYKKGSSSSSVVKEYEFFPDSNSYNSEKAEVMMSSNLSASSSVAALEGGEATSFVTTSSNSSIDLSLNLSYLLGSNLSTTNKDHQYDNKYMQNIPMDIWNKSTICKLLWAVTQKKDNLWEDIGSKELTSESWDLEALLKSFEIHGKFSIKKAYQFFTPQFQKVDWKKTVLVQSIVRGGPRRLVA</sequence>
<evidence type="ECO:0000256" key="4">
    <source>
        <dbReference type="SAM" id="MobiDB-lite"/>
    </source>
</evidence>
<organism evidence="5 6">
    <name type="scientific">Nicotiana sylvestris</name>
    <name type="common">Wood tobacco</name>
    <name type="synonym">South American tobacco</name>
    <dbReference type="NCBI Taxonomy" id="4096"/>
    <lineage>
        <taxon>Eukaryota</taxon>
        <taxon>Viridiplantae</taxon>
        <taxon>Streptophyta</taxon>
        <taxon>Embryophyta</taxon>
        <taxon>Tracheophyta</taxon>
        <taxon>Spermatophyta</taxon>
        <taxon>Magnoliopsida</taxon>
        <taxon>eudicotyledons</taxon>
        <taxon>Gunneridae</taxon>
        <taxon>Pentapetalae</taxon>
        <taxon>asterids</taxon>
        <taxon>lamiids</taxon>
        <taxon>Solanales</taxon>
        <taxon>Solanaceae</taxon>
        <taxon>Nicotianoideae</taxon>
        <taxon>Nicotianeae</taxon>
        <taxon>Nicotiana</taxon>
    </lineage>
</organism>
<feature type="region of interest" description="Disordered" evidence="4">
    <location>
        <begin position="22"/>
        <end position="53"/>
    </location>
</feature>
<evidence type="ECO:0000256" key="1">
    <source>
        <dbReference type="ARBA" id="ARBA00022491"/>
    </source>
</evidence>
<dbReference type="GO" id="GO:0003700">
    <property type="term" value="F:DNA-binding transcription factor activity"/>
    <property type="evidence" value="ECO:0007669"/>
    <property type="project" value="InterPro"/>
</dbReference>
<reference evidence="6" key="2">
    <citation type="submission" date="2025-08" db="UniProtKB">
        <authorList>
            <consortium name="RefSeq"/>
        </authorList>
    </citation>
    <scope>IDENTIFICATION</scope>
    <source>
        <tissue evidence="6">Leaf</tissue>
    </source>
</reference>
<proteinExistence type="predicted"/>
<evidence type="ECO:0000313" key="5">
    <source>
        <dbReference type="Proteomes" id="UP000189701"/>
    </source>
</evidence>
<gene>
    <name evidence="6" type="primary">LOC104210271</name>
</gene>
<dbReference type="PANTHER" id="PTHR33388:SF2">
    <property type="entry name" value="PROTEIN SPOROCYTELESS"/>
    <property type="match status" value="1"/>
</dbReference>